<keyword evidence="7" id="KW-1185">Reference proteome</keyword>
<reference evidence="6 7" key="1">
    <citation type="journal article" date="2019" name="Syst. Appl. Microbiol.">
        <title>Polyphasic characterization of two novel Lactobacillus spp. isolated from blown salami packages: Description of Lactobacillus halodurans sp. nov. and Lactobacillus salsicarnum sp. nov.</title>
        <authorList>
            <person name="Schuster J.A."/>
            <person name="Klingl A."/>
            <person name="Vogel R.F."/>
            <person name="Ehrmann M.A."/>
        </authorList>
    </citation>
    <scope>NUCLEOTIDE SEQUENCE [LARGE SCALE GENOMIC DNA]</scope>
    <source>
        <strain evidence="6 7">TMW 1.2098</strain>
    </source>
</reference>
<dbReference type="PANTHER" id="PTHR10359:SF19">
    <property type="entry name" value="DNA REPAIR GLYCOSYLASE MJ1434-RELATED"/>
    <property type="match status" value="1"/>
</dbReference>
<dbReference type="Pfam" id="PF00730">
    <property type="entry name" value="HhH-GPD"/>
    <property type="match status" value="1"/>
</dbReference>
<evidence type="ECO:0000256" key="4">
    <source>
        <dbReference type="ARBA" id="ARBA00023014"/>
    </source>
</evidence>
<keyword evidence="6" id="KW-0540">Nuclease</keyword>
<dbReference type="PANTHER" id="PTHR10359">
    <property type="entry name" value="A/G-SPECIFIC ADENINE GLYCOSYLASE/ENDONUCLEASE III"/>
    <property type="match status" value="1"/>
</dbReference>
<keyword evidence="6" id="KW-0255">Endonuclease</keyword>
<dbReference type="Proteomes" id="UP000436655">
    <property type="component" value="Unassembled WGS sequence"/>
</dbReference>
<dbReference type="RefSeq" id="WP_153494333.1">
    <property type="nucleotide sequence ID" value="NZ_VDFN01000007.1"/>
</dbReference>
<dbReference type="SMART" id="SM00478">
    <property type="entry name" value="ENDO3c"/>
    <property type="match status" value="1"/>
</dbReference>
<dbReference type="Gene3D" id="1.10.340.30">
    <property type="entry name" value="Hypothetical protein, domain 2"/>
    <property type="match status" value="1"/>
</dbReference>
<evidence type="ECO:0000256" key="3">
    <source>
        <dbReference type="ARBA" id="ARBA00023004"/>
    </source>
</evidence>
<dbReference type="PIRSF" id="PIRSF001435">
    <property type="entry name" value="Nth"/>
    <property type="match status" value="1"/>
</dbReference>
<evidence type="ECO:0000313" key="7">
    <source>
        <dbReference type="Proteomes" id="UP000436655"/>
    </source>
</evidence>
<evidence type="ECO:0000256" key="1">
    <source>
        <dbReference type="ARBA" id="ARBA00022485"/>
    </source>
</evidence>
<keyword evidence="1" id="KW-0004">4Fe-4S</keyword>
<keyword evidence="3" id="KW-0408">Iron</keyword>
<dbReference type="InterPro" id="IPR011257">
    <property type="entry name" value="DNA_glycosylase"/>
</dbReference>
<accession>A0ABW9P8A9</accession>
<dbReference type="SUPFAM" id="SSF48150">
    <property type="entry name" value="DNA-glycosylase"/>
    <property type="match status" value="1"/>
</dbReference>
<keyword evidence="6" id="KW-0378">Hydrolase</keyword>
<evidence type="ECO:0000256" key="2">
    <source>
        <dbReference type="ARBA" id="ARBA00022723"/>
    </source>
</evidence>
<keyword evidence="4" id="KW-0411">Iron-sulfur</keyword>
<dbReference type="InterPro" id="IPR003265">
    <property type="entry name" value="HhH-GPD_domain"/>
</dbReference>
<organism evidence="6 7">
    <name type="scientific">Companilactobacillus mishanensis</name>
    <dbReference type="NCBI Taxonomy" id="2486008"/>
    <lineage>
        <taxon>Bacteria</taxon>
        <taxon>Bacillati</taxon>
        <taxon>Bacillota</taxon>
        <taxon>Bacilli</taxon>
        <taxon>Lactobacillales</taxon>
        <taxon>Lactobacillaceae</taxon>
        <taxon>Companilactobacillus</taxon>
    </lineage>
</organism>
<dbReference type="GO" id="GO:0004519">
    <property type="term" value="F:endonuclease activity"/>
    <property type="evidence" value="ECO:0007669"/>
    <property type="project" value="UniProtKB-KW"/>
</dbReference>
<protein>
    <submittedName>
        <fullName evidence="6">Endonuclease III</fullName>
    </submittedName>
</protein>
<name>A0ABW9P8A9_9LACO</name>
<proteinExistence type="predicted"/>
<gene>
    <name evidence="6" type="ORF">FHL03_08455</name>
</gene>
<evidence type="ECO:0000259" key="5">
    <source>
        <dbReference type="SMART" id="SM00478"/>
    </source>
</evidence>
<keyword evidence="2" id="KW-0479">Metal-binding</keyword>
<dbReference type="CDD" id="cd00056">
    <property type="entry name" value="ENDO3c"/>
    <property type="match status" value="1"/>
</dbReference>
<sequence>MSKTINIRTLFEILQKELGRQNWWPADSTEEMLTGMVLIQNTNWKNADRSLVNLQDKTGFQLDKMLNLSLEEMEELIQPSGFFHNKAIYVRSLLTAYRDNFDEWSKLSTKDLRKQLLKLKGIGNETADVLLLYYFDRSTFVADNYTMRLFKNMKAFNIKPKYMELKNQVEQDFDFTPDEAGEFHALLDEFGKLKSDFFDDYILELPENVNSNK</sequence>
<evidence type="ECO:0000313" key="6">
    <source>
        <dbReference type="EMBL" id="MQS45513.1"/>
    </source>
</evidence>
<feature type="domain" description="HhH-GPD" evidence="5">
    <location>
        <begin position="38"/>
        <end position="193"/>
    </location>
</feature>
<comment type="caution">
    <text evidence="6">The sequence shown here is derived from an EMBL/GenBank/DDBJ whole genome shotgun (WGS) entry which is preliminary data.</text>
</comment>
<dbReference type="EMBL" id="VDFN01000007">
    <property type="protein sequence ID" value="MQS45513.1"/>
    <property type="molecule type" value="Genomic_DNA"/>
</dbReference>